<evidence type="ECO:0000256" key="4">
    <source>
        <dbReference type="ARBA" id="ARBA00023065"/>
    </source>
</evidence>
<evidence type="ECO:0000256" key="2">
    <source>
        <dbReference type="ARBA" id="ARBA00022448"/>
    </source>
</evidence>
<dbReference type="Gene3D" id="1.25.10.10">
    <property type="entry name" value="Leucine-rich Repeat Variant"/>
    <property type="match status" value="1"/>
</dbReference>
<dbReference type="InterPro" id="IPR038497">
    <property type="entry name" value="ATPase_V1-cplx_hsu_C_sf"/>
</dbReference>
<dbReference type="CDD" id="cd00256">
    <property type="entry name" value="VATPase_H"/>
    <property type="match status" value="1"/>
</dbReference>
<accession>A0A0L0CG87</accession>
<evidence type="ECO:0000259" key="6">
    <source>
        <dbReference type="Pfam" id="PF11698"/>
    </source>
</evidence>
<evidence type="ECO:0000256" key="3">
    <source>
        <dbReference type="ARBA" id="ARBA00022781"/>
    </source>
</evidence>
<organism evidence="7 8">
    <name type="scientific">Lucilia cuprina</name>
    <name type="common">Green bottle fly</name>
    <name type="synonym">Australian sheep blowfly</name>
    <dbReference type="NCBI Taxonomy" id="7375"/>
    <lineage>
        <taxon>Eukaryota</taxon>
        <taxon>Metazoa</taxon>
        <taxon>Ecdysozoa</taxon>
        <taxon>Arthropoda</taxon>
        <taxon>Hexapoda</taxon>
        <taxon>Insecta</taxon>
        <taxon>Pterygota</taxon>
        <taxon>Neoptera</taxon>
        <taxon>Endopterygota</taxon>
        <taxon>Diptera</taxon>
        <taxon>Brachycera</taxon>
        <taxon>Muscomorpha</taxon>
        <taxon>Oestroidea</taxon>
        <taxon>Calliphoridae</taxon>
        <taxon>Luciliinae</taxon>
        <taxon>Lucilia</taxon>
    </lineage>
</organism>
<proteinExistence type="inferred from homology"/>
<reference evidence="7 8" key="1">
    <citation type="journal article" date="2015" name="Nat. Commun.">
        <title>Lucilia cuprina genome unlocks parasitic fly biology to underpin future interventions.</title>
        <authorList>
            <person name="Anstead C.A."/>
            <person name="Korhonen P.K."/>
            <person name="Young N.D."/>
            <person name="Hall R.S."/>
            <person name="Jex A.R."/>
            <person name="Murali S.C."/>
            <person name="Hughes D.S."/>
            <person name="Lee S.F."/>
            <person name="Perry T."/>
            <person name="Stroehlein A.J."/>
            <person name="Ansell B.R."/>
            <person name="Breugelmans B."/>
            <person name="Hofmann A."/>
            <person name="Qu J."/>
            <person name="Dugan S."/>
            <person name="Lee S.L."/>
            <person name="Chao H."/>
            <person name="Dinh H."/>
            <person name="Han Y."/>
            <person name="Doddapaneni H.V."/>
            <person name="Worley K.C."/>
            <person name="Muzny D.M."/>
            <person name="Ioannidis P."/>
            <person name="Waterhouse R.M."/>
            <person name="Zdobnov E.M."/>
            <person name="James P.J."/>
            <person name="Bagnall N.H."/>
            <person name="Kotze A.C."/>
            <person name="Gibbs R.A."/>
            <person name="Richards S."/>
            <person name="Batterham P."/>
            <person name="Gasser R.B."/>
        </authorList>
    </citation>
    <scope>NUCLEOTIDE SEQUENCE [LARGE SCALE GENOMIC DNA]</scope>
    <source>
        <strain evidence="7 8">LS</strain>
        <tissue evidence="7">Full body</tissue>
    </source>
</reference>
<dbReference type="AlphaFoldDB" id="A0A0L0CG87"/>
<evidence type="ECO:0000256" key="5">
    <source>
        <dbReference type="ARBA" id="ARBA00046225"/>
    </source>
</evidence>
<dbReference type="Pfam" id="PF11698">
    <property type="entry name" value="V-ATPase_H_C"/>
    <property type="match status" value="1"/>
</dbReference>
<dbReference type="InterPro" id="IPR016024">
    <property type="entry name" value="ARM-type_fold"/>
</dbReference>
<evidence type="ECO:0000256" key="1">
    <source>
        <dbReference type="ARBA" id="ARBA00008613"/>
    </source>
</evidence>
<keyword evidence="3" id="KW-0375">Hydrogen ion transport</keyword>
<dbReference type="OrthoDB" id="10263554at2759"/>
<name>A0A0L0CG87_LUCCU</name>
<dbReference type="Proteomes" id="UP000037069">
    <property type="component" value="Unassembled WGS sequence"/>
</dbReference>
<protein>
    <submittedName>
        <fullName evidence="7">V-type proton ATPase subunit H</fullName>
    </submittedName>
</protein>
<dbReference type="SUPFAM" id="SSF48371">
    <property type="entry name" value="ARM repeat"/>
    <property type="match status" value="2"/>
</dbReference>
<dbReference type="InterPro" id="IPR011987">
    <property type="entry name" value="ATPase_V1-cplx_hsu_C"/>
</dbReference>
<comment type="caution">
    <text evidence="7">The sequence shown here is derived from an EMBL/GenBank/DDBJ whole genome shotgun (WGS) entry which is preliminary data.</text>
</comment>
<dbReference type="PANTHER" id="PTHR10698:SF0">
    <property type="entry name" value="V-TYPE PROTON ATPASE SUBUNIT H"/>
    <property type="match status" value="1"/>
</dbReference>
<sequence length="544" mass="62549">MSDVKDLMNLPDESVDMIAATSVLQQQAADIRSKTINWASYMQSQMISQEDYHCITALDKSKAAYLQSNPAQAVKTLLNLLSHVSKDSTIQYILVMIDDLLQEDRSRVDFFHEYCSKHKECVWGPFLNLLNRQDGFIVNMSSRILAKMACWGHEMMPKSDLNFYLQFLKDQLTVHCKAYINDMANLAKRVQTIVVHSHAHSKDHHGKEHHGNQYSPYGAHHDQPLNESYRELSPEQQAAVAEGKTIIPANEYIQSVARCLQMMLRIDEYRFAFVSVDGISTLIRILSSRVNFQVQYQLVFCLWVLTFNPLLATKMNKFSVIPILADILNDCAKEKVTRIILAVFRNLIEKPTDNQVAKEHCIAMVQCKVLKQLSILEQRRFDDEDITSDVEYLTEKLQNSVQDLSSFDEYATELRSARLEWSPVHKSAKFWRENAQRLNEKNYELLRILVHLLETSKDAIILSVACFDIGEYVRHYPRGKHVLEQLGGKQIVMQLLGHEDPNVRYEALLAVQKLMVHNWEYLGKQLEKDSETQKQGSAPISGKA</sequence>
<dbReference type="InterPro" id="IPR000225">
    <property type="entry name" value="Armadillo"/>
</dbReference>
<keyword evidence="2" id="KW-0813">Transport</keyword>
<dbReference type="Pfam" id="PF03224">
    <property type="entry name" value="V-ATPase_H_N"/>
    <property type="match status" value="1"/>
</dbReference>
<dbReference type="EMBL" id="JRES01000438">
    <property type="protein sequence ID" value="KNC31261.1"/>
    <property type="molecule type" value="Genomic_DNA"/>
</dbReference>
<gene>
    <name evidence="7" type="ORF">FF38_14362</name>
</gene>
<feature type="domain" description="ATPase V1 complex subunit H C-terminal" evidence="6">
    <location>
        <begin position="404"/>
        <end position="519"/>
    </location>
</feature>
<dbReference type="SMART" id="SM00185">
    <property type="entry name" value="ARM"/>
    <property type="match status" value="3"/>
</dbReference>
<evidence type="ECO:0000313" key="7">
    <source>
        <dbReference type="EMBL" id="KNC31261.1"/>
    </source>
</evidence>
<dbReference type="InterPro" id="IPR011989">
    <property type="entry name" value="ARM-like"/>
</dbReference>
<evidence type="ECO:0000313" key="8">
    <source>
        <dbReference type="Proteomes" id="UP000037069"/>
    </source>
</evidence>
<dbReference type="Gene3D" id="1.25.40.150">
    <property type="entry name" value="V-type ATPase, subunit H, C-terminal domain"/>
    <property type="match status" value="1"/>
</dbReference>
<dbReference type="GO" id="GO:0046961">
    <property type="term" value="F:proton-transporting ATPase activity, rotational mechanism"/>
    <property type="evidence" value="ECO:0007669"/>
    <property type="project" value="InterPro"/>
</dbReference>
<dbReference type="FunFam" id="1.25.40.150:FF:000001">
    <property type="entry name" value="V-type proton ATPase subunit H"/>
    <property type="match status" value="1"/>
</dbReference>
<comment type="function">
    <text evidence="5">Subunit of the V1 complex of vacuolar(H+)-ATPase (V-ATPase), a multisubunit enzyme composed of a peripheral complex (V1) that hydrolyzes ATP and a membrane integral complex (V0) that translocates protons. V-ATPase is responsible for acidifying and maintaining the pH of intracellular compartments and in some cell types, is targeted to the plasma membrane, where it is responsible for acidifying the extracellular environment. Subunit H is essential for V-ATPase activity, but not for the assembly of the complex.</text>
</comment>
<keyword evidence="4" id="KW-0406">Ion transport</keyword>
<dbReference type="InterPro" id="IPR004908">
    <property type="entry name" value="ATPase_V1-cplx_hsu"/>
</dbReference>
<dbReference type="STRING" id="7375.A0A0L0CG87"/>
<dbReference type="PANTHER" id="PTHR10698">
    <property type="entry name" value="V-TYPE PROTON ATPASE SUBUNIT H"/>
    <property type="match status" value="1"/>
</dbReference>
<dbReference type="GO" id="GO:0000221">
    <property type="term" value="C:vacuolar proton-transporting V-type ATPase, V1 domain"/>
    <property type="evidence" value="ECO:0007669"/>
    <property type="project" value="InterPro"/>
</dbReference>
<keyword evidence="8" id="KW-1185">Reference proteome</keyword>
<dbReference type="OMA" id="HSGHLRW"/>
<comment type="similarity">
    <text evidence="1">Belongs to the V-ATPase H subunit family.</text>
</comment>
<dbReference type="GO" id="GO:0005765">
    <property type="term" value="C:lysosomal membrane"/>
    <property type="evidence" value="ECO:0007669"/>
    <property type="project" value="TreeGrafter"/>
</dbReference>